<comment type="caution">
    <text evidence="7">The sequence shown here is derived from an EMBL/GenBank/DDBJ whole genome shotgun (WGS) entry which is preliminary data.</text>
</comment>
<keyword evidence="3 4" id="KW-0408">Iron</keyword>
<evidence type="ECO:0000256" key="4">
    <source>
        <dbReference type="PROSITE-ProRule" id="PRU00433"/>
    </source>
</evidence>
<gene>
    <name evidence="7" type="ORF">EAS61_34260</name>
</gene>
<feature type="chain" id="PRO_5020832999" evidence="5">
    <location>
        <begin position="27"/>
        <end position="107"/>
    </location>
</feature>
<evidence type="ECO:0000313" key="8">
    <source>
        <dbReference type="Proteomes" id="UP000290174"/>
    </source>
</evidence>
<dbReference type="AlphaFoldDB" id="A0A4Q0QA80"/>
<dbReference type="SUPFAM" id="SSF46626">
    <property type="entry name" value="Cytochrome c"/>
    <property type="match status" value="1"/>
</dbReference>
<name>A0A4Q0QA80_9BRAD</name>
<dbReference type="Pfam" id="PF13442">
    <property type="entry name" value="Cytochrome_CBB3"/>
    <property type="match status" value="1"/>
</dbReference>
<organism evidence="7 8">
    <name type="scientific">Bradyrhizobium zhanjiangense</name>
    <dbReference type="NCBI Taxonomy" id="1325107"/>
    <lineage>
        <taxon>Bacteria</taxon>
        <taxon>Pseudomonadati</taxon>
        <taxon>Pseudomonadota</taxon>
        <taxon>Alphaproteobacteria</taxon>
        <taxon>Hyphomicrobiales</taxon>
        <taxon>Nitrobacteraceae</taxon>
        <taxon>Bradyrhizobium</taxon>
    </lineage>
</organism>
<evidence type="ECO:0000256" key="1">
    <source>
        <dbReference type="ARBA" id="ARBA00022617"/>
    </source>
</evidence>
<dbReference type="InterPro" id="IPR036909">
    <property type="entry name" value="Cyt_c-like_dom_sf"/>
</dbReference>
<keyword evidence="5" id="KW-0732">Signal</keyword>
<evidence type="ECO:0000256" key="2">
    <source>
        <dbReference type="ARBA" id="ARBA00022723"/>
    </source>
</evidence>
<protein>
    <submittedName>
        <fullName evidence="7">Cytochrome c</fullName>
    </submittedName>
</protein>
<reference evidence="7 8" key="1">
    <citation type="submission" date="2018-11" db="EMBL/GenBank/DDBJ databases">
        <title>Bradyrhizobium sp. nov., isolated from effective nodules of peanut in China.</title>
        <authorList>
            <person name="Li Y."/>
        </authorList>
    </citation>
    <scope>NUCLEOTIDE SEQUENCE [LARGE SCALE GENOMIC DNA]</scope>
    <source>
        <strain evidence="7 8">CCBAU 51770</strain>
    </source>
</reference>
<dbReference type="GO" id="GO:0009055">
    <property type="term" value="F:electron transfer activity"/>
    <property type="evidence" value="ECO:0007669"/>
    <property type="project" value="InterPro"/>
</dbReference>
<keyword evidence="2 4" id="KW-0479">Metal-binding</keyword>
<dbReference type="Gene3D" id="1.10.760.10">
    <property type="entry name" value="Cytochrome c-like domain"/>
    <property type="match status" value="1"/>
</dbReference>
<feature type="domain" description="Cytochrome c" evidence="6">
    <location>
        <begin position="27"/>
        <end position="106"/>
    </location>
</feature>
<dbReference type="Proteomes" id="UP000290174">
    <property type="component" value="Unassembled WGS sequence"/>
</dbReference>
<proteinExistence type="predicted"/>
<keyword evidence="1 4" id="KW-0349">Heme</keyword>
<dbReference type="GO" id="GO:0046872">
    <property type="term" value="F:metal ion binding"/>
    <property type="evidence" value="ECO:0007669"/>
    <property type="project" value="UniProtKB-KW"/>
</dbReference>
<feature type="signal peptide" evidence="5">
    <location>
        <begin position="1"/>
        <end position="26"/>
    </location>
</feature>
<dbReference type="EMBL" id="RKMK01000050">
    <property type="protein sequence ID" value="RXG86198.1"/>
    <property type="molecule type" value="Genomic_DNA"/>
</dbReference>
<evidence type="ECO:0000313" key="7">
    <source>
        <dbReference type="EMBL" id="RXG86198.1"/>
    </source>
</evidence>
<accession>A0A4Q0QA80</accession>
<evidence type="ECO:0000256" key="5">
    <source>
        <dbReference type="SAM" id="SignalP"/>
    </source>
</evidence>
<evidence type="ECO:0000259" key="6">
    <source>
        <dbReference type="PROSITE" id="PS51007"/>
    </source>
</evidence>
<dbReference type="RefSeq" id="WP_128956909.1">
    <property type="nucleotide sequence ID" value="NZ_RKMK01000050.1"/>
</dbReference>
<sequence length="107" mass="11468">MHRCLRRICLLLASATAGFGMSPALAADAEHGADLAKRWCASCHVVASGQTQASADVPSFASVARRPDFSPERLAFFLLDPHPKMPNFPLSRTEAGDIAAYIGSLRQ</sequence>
<evidence type="ECO:0000256" key="3">
    <source>
        <dbReference type="ARBA" id="ARBA00023004"/>
    </source>
</evidence>
<dbReference type="PROSITE" id="PS51007">
    <property type="entry name" value="CYTC"/>
    <property type="match status" value="1"/>
</dbReference>
<dbReference type="InterPro" id="IPR009056">
    <property type="entry name" value="Cyt_c-like_dom"/>
</dbReference>
<dbReference type="GO" id="GO:0020037">
    <property type="term" value="F:heme binding"/>
    <property type="evidence" value="ECO:0007669"/>
    <property type="project" value="InterPro"/>
</dbReference>